<dbReference type="Proteomes" id="UP000574761">
    <property type="component" value="Unassembled WGS sequence"/>
</dbReference>
<protein>
    <submittedName>
        <fullName evidence="1">Uncharacterized protein</fullName>
    </submittedName>
</protein>
<dbReference type="AlphaFoldDB" id="A0A7W6D3L7"/>
<sequence length="85" mass="9770">MASMHYDAAGYPMFPGGREFETQFGPDDLNRLQELFDDCRDECHLAIDCERARILGRALVRLYAQGQHDPNLIRALLIPSFKERS</sequence>
<dbReference type="EMBL" id="JACIEE010000001">
    <property type="protein sequence ID" value="MBB3975234.1"/>
    <property type="molecule type" value="Genomic_DNA"/>
</dbReference>
<gene>
    <name evidence="1" type="ORF">GGQ64_000410</name>
</gene>
<evidence type="ECO:0000313" key="1">
    <source>
        <dbReference type="EMBL" id="MBB3975234.1"/>
    </source>
</evidence>
<comment type="caution">
    <text evidence="1">The sequence shown here is derived from an EMBL/GenBank/DDBJ whole genome shotgun (WGS) entry which is preliminary data.</text>
</comment>
<evidence type="ECO:0000313" key="2">
    <source>
        <dbReference type="Proteomes" id="UP000574761"/>
    </source>
</evidence>
<reference evidence="1 2" key="1">
    <citation type="submission" date="2020-08" db="EMBL/GenBank/DDBJ databases">
        <title>Genomic Encyclopedia of Type Strains, Phase IV (KMG-IV): sequencing the most valuable type-strain genomes for metagenomic binning, comparative biology and taxonomic classification.</title>
        <authorList>
            <person name="Goeker M."/>
        </authorList>
    </citation>
    <scope>NUCLEOTIDE SEQUENCE [LARGE SCALE GENOMIC DNA]</scope>
    <source>
        <strain evidence="1 2">DSM 100211</strain>
    </source>
</reference>
<keyword evidence="2" id="KW-1185">Reference proteome</keyword>
<accession>A0A7W6D3L7</accession>
<proteinExistence type="predicted"/>
<dbReference type="RefSeq" id="WP_183798325.1">
    <property type="nucleotide sequence ID" value="NZ_JACIEE010000001.1"/>
</dbReference>
<organism evidence="1 2">
    <name type="scientific">Mycoplana azooxidifex</name>
    <dbReference type="NCBI Taxonomy" id="1636188"/>
    <lineage>
        <taxon>Bacteria</taxon>
        <taxon>Pseudomonadati</taxon>
        <taxon>Pseudomonadota</taxon>
        <taxon>Alphaproteobacteria</taxon>
        <taxon>Hyphomicrobiales</taxon>
        <taxon>Rhizobiaceae</taxon>
        <taxon>Mycoplana</taxon>
    </lineage>
</organism>
<name>A0A7W6D3L7_9HYPH</name>